<dbReference type="Gene3D" id="2.40.320.10">
    <property type="entry name" value="Hypothetical Protein Pfu-838710-001"/>
    <property type="match status" value="1"/>
</dbReference>
<dbReference type="SUPFAM" id="SSF55154">
    <property type="entry name" value="CYTH-like phosphatases"/>
    <property type="match status" value="1"/>
</dbReference>
<feature type="domain" description="CYTH" evidence="1">
    <location>
        <begin position="1"/>
        <end position="191"/>
    </location>
</feature>
<accession>A0A538U3D5</accession>
<evidence type="ECO:0000313" key="3">
    <source>
        <dbReference type="Proteomes" id="UP000319836"/>
    </source>
</evidence>
<protein>
    <submittedName>
        <fullName evidence="2">CYTH domain-containing protein</fullName>
    </submittedName>
</protein>
<reference evidence="2 3" key="1">
    <citation type="journal article" date="2019" name="Nat. Microbiol.">
        <title>Mediterranean grassland soil C-N compound turnover is dependent on rainfall and depth, and is mediated by genomically divergent microorganisms.</title>
        <authorList>
            <person name="Diamond S."/>
            <person name="Andeer P.F."/>
            <person name="Li Z."/>
            <person name="Crits-Christoph A."/>
            <person name="Burstein D."/>
            <person name="Anantharaman K."/>
            <person name="Lane K.R."/>
            <person name="Thomas B.C."/>
            <person name="Pan C."/>
            <person name="Northen T.R."/>
            <person name="Banfield J.F."/>
        </authorList>
    </citation>
    <scope>NUCLEOTIDE SEQUENCE [LARGE SCALE GENOMIC DNA]</scope>
    <source>
        <strain evidence="2">WS_10</strain>
    </source>
</reference>
<comment type="caution">
    <text evidence="2">The sequence shown here is derived from an EMBL/GenBank/DDBJ whole genome shotgun (WGS) entry which is preliminary data.</text>
</comment>
<dbReference type="EMBL" id="VBPA01000211">
    <property type="protein sequence ID" value="TMQ70373.1"/>
    <property type="molecule type" value="Genomic_DNA"/>
</dbReference>
<dbReference type="InterPro" id="IPR033469">
    <property type="entry name" value="CYTH-like_dom_sf"/>
</dbReference>
<sequence length="204" mass="22509">MRDLVNRPDPLVLAGFAGTSRVREVDVLDRYLDTADGALARALARARLRESRGRVEITFKRQGIEEGGVTTRVELEGEASPDLDPMRWPESAARKELLTIVGTGGLVETARLRQHRYVRDLVRGETRVELSLDRLEALDGERVVAIRWELEAELKAGRREDLAELANALMVMPGLSLAAESKRLFAMLAVNQARAAASAADRAP</sequence>
<proteinExistence type="predicted"/>
<dbReference type="Pfam" id="PF01928">
    <property type="entry name" value="CYTH"/>
    <property type="match status" value="1"/>
</dbReference>
<dbReference type="PROSITE" id="PS51707">
    <property type="entry name" value="CYTH"/>
    <property type="match status" value="1"/>
</dbReference>
<dbReference type="InterPro" id="IPR023577">
    <property type="entry name" value="CYTH_domain"/>
</dbReference>
<evidence type="ECO:0000313" key="2">
    <source>
        <dbReference type="EMBL" id="TMQ70373.1"/>
    </source>
</evidence>
<dbReference type="AlphaFoldDB" id="A0A538U3D5"/>
<organism evidence="2 3">
    <name type="scientific">Eiseniibacteriota bacterium</name>
    <dbReference type="NCBI Taxonomy" id="2212470"/>
    <lineage>
        <taxon>Bacteria</taxon>
        <taxon>Candidatus Eiseniibacteriota</taxon>
    </lineage>
</organism>
<name>A0A538U3D5_UNCEI</name>
<dbReference type="Proteomes" id="UP000319836">
    <property type="component" value="Unassembled WGS sequence"/>
</dbReference>
<gene>
    <name evidence="2" type="ORF">E6K80_08685</name>
</gene>
<evidence type="ECO:0000259" key="1">
    <source>
        <dbReference type="PROSITE" id="PS51707"/>
    </source>
</evidence>